<keyword evidence="1" id="KW-1133">Transmembrane helix</keyword>
<protein>
    <submittedName>
        <fullName evidence="2">Uncharacterized protein</fullName>
    </submittedName>
</protein>
<feature type="transmembrane region" description="Helical" evidence="1">
    <location>
        <begin position="6"/>
        <end position="23"/>
    </location>
</feature>
<dbReference type="Proteomes" id="UP001230504">
    <property type="component" value="Unassembled WGS sequence"/>
</dbReference>
<dbReference type="RefSeq" id="XP_060407040.1">
    <property type="nucleotide sequence ID" value="XM_060559471.1"/>
</dbReference>
<gene>
    <name evidence="2" type="ORF">LY79DRAFT_573424</name>
</gene>
<keyword evidence="3" id="KW-1185">Reference proteome</keyword>
<evidence type="ECO:0000313" key="2">
    <source>
        <dbReference type="EMBL" id="KAK1564229.1"/>
    </source>
</evidence>
<evidence type="ECO:0000313" key="3">
    <source>
        <dbReference type="Proteomes" id="UP001230504"/>
    </source>
</evidence>
<dbReference type="AlphaFoldDB" id="A0AAD8PJD1"/>
<evidence type="ECO:0000256" key="1">
    <source>
        <dbReference type="SAM" id="Phobius"/>
    </source>
</evidence>
<keyword evidence="1" id="KW-0472">Membrane</keyword>
<reference evidence="2" key="1">
    <citation type="submission" date="2021-06" db="EMBL/GenBank/DDBJ databases">
        <title>Comparative genomics, transcriptomics and evolutionary studies reveal genomic signatures of adaptation to plant cell wall in hemibiotrophic fungi.</title>
        <authorList>
            <consortium name="DOE Joint Genome Institute"/>
            <person name="Baroncelli R."/>
            <person name="Diaz J.F."/>
            <person name="Benocci T."/>
            <person name="Peng M."/>
            <person name="Battaglia E."/>
            <person name="Haridas S."/>
            <person name="Andreopoulos W."/>
            <person name="Labutti K."/>
            <person name="Pangilinan J."/>
            <person name="Floch G.L."/>
            <person name="Makela M.R."/>
            <person name="Henrissat B."/>
            <person name="Grigoriev I.V."/>
            <person name="Crouch J.A."/>
            <person name="De Vries R.P."/>
            <person name="Sukno S.A."/>
            <person name="Thon M.R."/>
        </authorList>
    </citation>
    <scope>NUCLEOTIDE SEQUENCE</scope>
    <source>
        <strain evidence="2">CBS 125086</strain>
    </source>
</reference>
<proteinExistence type="predicted"/>
<dbReference type="EMBL" id="JAHLJV010000199">
    <property type="protein sequence ID" value="KAK1564229.1"/>
    <property type="molecule type" value="Genomic_DNA"/>
</dbReference>
<accession>A0AAD8PJD1</accession>
<name>A0AAD8PJD1_9PEZI</name>
<sequence length="76" mass="8709">MNYCELVMISLFFFVAVWLWFMGRKAQAGSISTILESSTWYWTLGPRFCTLTDGFNLSLLTSRILDKDSITTGSLR</sequence>
<organism evidence="2 3">
    <name type="scientific">Colletotrichum navitas</name>
    <dbReference type="NCBI Taxonomy" id="681940"/>
    <lineage>
        <taxon>Eukaryota</taxon>
        <taxon>Fungi</taxon>
        <taxon>Dikarya</taxon>
        <taxon>Ascomycota</taxon>
        <taxon>Pezizomycotina</taxon>
        <taxon>Sordariomycetes</taxon>
        <taxon>Hypocreomycetidae</taxon>
        <taxon>Glomerellales</taxon>
        <taxon>Glomerellaceae</taxon>
        <taxon>Colletotrichum</taxon>
        <taxon>Colletotrichum graminicola species complex</taxon>
    </lineage>
</organism>
<dbReference type="GeneID" id="85443711"/>
<keyword evidence="1" id="KW-0812">Transmembrane</keyword>
<comment type="caution">
    <text evidence="2">The sequence shown here is derived from an EMBL/GenBank/DDBJ whole genome shotgun (WGS) entry which is preliminary data.</text>
</comment>